<feature type="transmembrane region" description="Helical" evidence="2">
    <location>
        <begin position="159"/>
        <end position="178"/>
    </location>
</feature>
<reference evidence="4" key="1">
    <citation type="submission" date="2020-11" db="EMBL/GenBank/DDBJ databases">
        <title>Bacterial whole genome sequence for Caenimonas sp. DR4.4.</title>
        <authorList>
            <person name="Le V."/>
            <person name="Ko S.-R."/>
            <person name="Ahn C.-Y."/>
            <person name="Oh H.-M."/>
        </authorList>
    </citation>
    <scope>NUCLEOTIDE SEQUENCE</scope>
    <source>
        <strain evidence="4">DR4.4</strain>
    </source>
</reference>
<evidence type="ECO:0000313" key="4">
    <source>
        <dbReference type="EMBL" id="MBG9388605.1"/>
    </source>
</evidence>
<feature type="region of interest" description="Disordered" evidence="1">
    <location>
        <begin position="1"/>
        <end position="23"/>
    </location>
</feature>
<keyword evidence="2" id="KW-1133">Transmembrane helix</keyword>
<dbReference type="InterPro" id="IPR009936">
    <property type="entry name" value="DUF1468"/>
</dbReference>
<sequence>MTPDHSAAAPPDGAAQDDAPIPPRSDLKDAIGWTVLGIAVLAGSLSMDRLERQSINPYTIPGLLPALLGIVMILLGLVLGLRSWRRGAFTTPLLPAGPDEREQRLRIAVVLALCVGYGVVLIGHGIPFWVASTIYVTASILVMQRMSRDPQERELNVRVWAKALVIGAATSVITQLAFQELFLVRMP</sequence>
<evidence type="ECO:0000259" key="3">
    <source>
        <dbReference type="Pfam" id="PF07331"/>
    </source>
</evidence>
<dbReference type="RefSeq" id="WP_196986457.1">
    <property type="nucleotide sequence ID" value="NZ_JADWYS010000001.1"/>
</dbReference>
<keyword evidence="2" id="KW-0472">Membrane</keyword>
<feature type="transmembrane region" description="Helical" evidence="2">
    <location>
        <begin position="30"/>
        <end position="47"/>
    </location>
</feature>
<dbReference type="Pfam" id="PF07331">
    <property type="entry name" value="TctB"/>
    <property type="match status" value="1"/>
</dbReference>
<organism evidence="4 5">
    <name type="scientific">Caenimonas aquaedulcis</name>
    <dbReference type="NCBI Taxonomy" id="2793270"/>
    <lineage>
        <taxon>Bacteria</taxon>
        <taxon>Pseudomonadati</taxon>
        <taxon>Pseudomonadota</taxon>
        <taxon>Betaproteobacteria</taxon>
        <taxon>Burkholderiales</taxon>
        <taxon>Comamonadaceae</taxon>
        <taxon>Caenimonas</taxon>
    </lineage>
</organism>
<proteinExistence type="predicted"/>
<feature type="compositionally biased region" description="Low complexity" evidence="1">
    <location>
        <begin position="1"/>
        <end position="19"/>
    </location>
</feature>
<dbReference type="Proteomes" id="UP000651050">
    <property type="component" value="Unassembled WGS sequence"/>
</dbReference>
<feature type="transmembrane region" description="Helical" evidence="2">
    <location>
        <begin position="128"/>
        <end position="147"/>
    </location>
</feature>
<gene>
    <name evidence="4" type="ORF">I5803_11290</name>
</gene>
<comment type="caution">
    <text evidence="4">The sequence shown here is derived from an EMBL/GenBank/DDBJ whole genome shotgun (WGS) entry which is preliminary data.</text>
</comment>
<keyword evidence="5" id="KW-1185">Reference proteome</keyword>
<dbReference type="EMBL" id="JADWYS010000001">
    <property type="protein sequence ID" value="MBG9388605.1"/>
    <property type="molecule type" value="Genomic_DNA"/>
</dbReference>
<evidence type="ECO:0000256" key="2">
    <source>
        <dbReference type="SAM" id="Phobius"/>
    </source>
</evidence>
<evidence type="ECO:0000256" key="1">
    <source>
        <dbReference type="SAM" id="MobiDB-lite"/>
    </source>
</evidence>
<protein>
    <submittedName>
        <fullName evidence="4">Tripartite tricarboxylate transporter TctB family protein</fullName>
    </submittedName>
</protein>
<name>A0A931H549_9BURK</name>
<keyword evidence="2" id="KW-0812">Transmembrane</keyword>
<dbReference type="AlphaFoldDB" id="A0A931H549"/>
<feature type="domain" description="DUF1468" evidence="3">
    <location>
        <begin position="34"/>
        <end position="187"/>
    </location>
</feature>
<evidence type="ECO:0000313" key="5">
    <source>
        <dbReference type="Proteomes" id="UP000651050"/>
    </source>
</evidence>
<feature type="transmembrane region" description="Helical" evidence="2">
    <location>
        <begin position="59"/>
        <end position="84"/>
    </location>
</feature>
<accession>A0A931H549</accession>